<organism evidence="7 8">
    <name type="scientific">Thermococcus argininiproducens</name>
    <dbReference type="NCBI Taxonomy" id="2866384"/>
    <lineage>
        <taxon>Archaea</taxon>
        <taxon>Methanobacteriati</taxon>
        <taxon>Methanobacteriota</taxon>
        <taxon>Thermococci</taxon>
        <taxon>Thermococcales</taxon>
        <taxon>Thermococcaceae</taxon>
        <taxon>Thermococcus</taxon>
    </lineage>
</organism>
<evidence type="ECO:0000259" key="6">
    <source>
        <dbReference type="Pfam" id="PF01880"/>
    </source>
</evidence>
<dbReference type="CDD" id="cd00524">
    <property type="entry name" value="SORL"/>
    <property type="match status" value="1"/>
</dbReference>
<keyword evidence="4" id="KW-0249">Electron transport</keyword>
<dbReference type="Proteomes" id="UP001056425">
    <property type="component" value="Chromosome"/>
</dbReference>
<dbReference type="GeneID" id="72777127"/>
<dbReference type="KEGG" id="thei:K1720_02245"/>
<dbReference type="InterPro" id="IPR002742">
    <property type="entry name" value="Desulfoferrodoxin_Fe-bd_dom"/>
</dbReference>
<gene>
    <name evidence="7" type="ORF">K1720_02245</name>
</gene>
<feature type="domain" description="Desulfoferrodoxin ferrous iron-binding" evidence="6">
    <location>
        <begin position="20"/>
        <end position="114"/>
    </location>
</feature>
<dbReference type="PANTHER" id="PTHR36541">
    <property type="entry name" value="SUPEROXIDE REDUCTASE-RELATED"/>
    <property type="match status" value="1"/>
</dbReference>
<dbReference type="AlphaFoldDB" id="A0A9E7SD88"/>
<dbReference type="GO" id="GO:0016491">
    <property type="term" value="F:oxidoreductase activity"/>
    <property type="evidence" value="ECO:0007669"/>
    <property type="project" value="InterPro"/>
</dbReference>
<evidence type="ECO:0000313" key="7">
    <source>
        <dbReference type="EMBL" id="USH00312.1"/>
    </source>
</evidence>
<dbReference type="Gene3D" id="2.60.40.730">
    <property type="entry name" value="SOR catalytic domain"/>
    <property type="match status" value="1"/>
</dbReference>
<evidence type="ECO:0000256" key="5">
    <source>
        <dbReference type="ARBA" id="ARBA00023004"/>
    </source>
</evidence>
<keyword evidence="3" id="KW-0479">Metal-binding</keyword>
<keyword evidence="5" id="KW-0408">Iron</keyword>
<dbReference type="PANTHER" id="PTHR36541:SF1">
    <property type="entry name" value="SUPEROXIDE REDUCTASE-RELATED"/>
    <property type="match status" value="1"/>
</dbReference>
<dbReference type="RefSeq" id="WP_251949601.1">
    <property type="nucleotide sequence ID" value="NZ_CP080572.1"/>
</dbReference>
<dbReference type="SUPFAM" id="SSF49367">
    <property type="entry name" value="Superoxide reductase-like"/>
    <property type="match status" value="1"/>
</dbReference>
<reference evidence="7 8" key="1">
    <citation type="submission" date="2021-08" db="EMBL/GenBank/DDBJ databases">
        <title>Thermococcus onnuriiensis IOH2.</title>
        <authorList>
            <person name="Park Y.-J."/>
        </authorList>
    </citation>
    <scope>NUCLEOTIDE SEQUENCE [LARGE SCALE GENOMIC DNA]</scope>
    <source>
        <strain evidence="7 8">IOH2</strain>
    </source>
</reference>
<evidence type="ECO:0000256" key="1">
    <source>
        <dbReference type="ARBA" id="ARBA00005941"/>
    </source>
</evidence>
<evidence type="ECO:0000313" key="8">
    <source>
        <dbReference type="Proteomes" id="UP001056425"/>
    </source>
</evidence>
<dbReference type="EMBL" id="CP080572">
    <property type="protein sequence ID" value="USH00312.1"/>
    <property type="molecule type" value="Genomic_DNA"/>
</dbReference>
<evidence type="ECO:0000256" key="3">
    <source>
        <dbReference type="ARBA" id="ARBA00022723"/>
    </source>
</evidence>
<protein>
    <submittedName>
        <fullName evidence="7">Class II SORL domain-containing protein</fullName>
    </submittedName>
</protein>
<sequence length="119" mass="13877">MKKLGEIIYTSDVSEGPAAGKRESHVPKIEVKKEEDYYKIKVWVGPHPNTVEHSIRWIEVFFYEEGRQFNPISLGRFEFEPGLVEPFAKLKVKLEKKGIIYALSYCNIHGLWENRVPLE</sequence>
<dbReference type="Pfam" id="PF01880">
    <property type="entry name" value="Desulfoferrodox"/>
    <property type="match status" value="1"/>
</dbReference>
<dbReference type="InterPro" id="IPR036073">
    <property type="entry name" value="Desulfoferrodoxin_Fe-bd_dom_sf"/>
</dbReference>
<accession>A0A9E7SD88</accession>
<dbReference type="NCBIfam" id="TIGR00332">
    <property type="entry name" value="neela_ferrous"/>
    <property type="match status" value="1"/>
</dbReference>
<evidence type="ECO:0000256" key="4">
    <source>
        <dbReference type="ARBA" id="ARBA00022982"/>
    </source>
</evidence>
<comment type="similarity">
    <text evidence="1">Belongs to the desulfoferrodoxin family.</text>
</comment>
<keyword evidence="8" id="KW-1185">Reference proteome</keyword>
<proteinExistence type="inferred from homology"/>
<name>A0A9E7SD88_9EURY</name>
<dbReference type="InterPro" id="IPR051233">
    <property type="entry name" value="Desulfoferrodoxin_SOR"/>
</dbReference>
<evidence type="ECO:0000256" key="2">
    <source>
        <dbReference type="ARBA" id="ARBA00022448"/>
    </source>
</evidence>
<dbReference type="GO" id="GO:0005506">
    <property type="term" value="F:iron ion binding"/>
    <property type="evidence" value="ECO:0007669"/>
    <property type="project" value="InterPro"/>
</dbReference>
<keyword evidence="2" id="KW-0813">Transport</keyword>